<dbReference type="PANTHER" id="PTHR28307:SF1">
    <property type="entry name" value="PAL1 CELL MORPHOLOGY PROTEIN"/>
    <property type="match status" value="1"/>
</dbReference>
<reference evidence="2 3" key="1">
    <citation type="submission" date="2024-01" db="EMBL/GenBank/DDBJ databases">
        <authorList>
            <person name="Allen C."/>
            <person name="Tagirdzhanova G."/>
        </authorList>
    </citation>
    <scope>NUCLEOTIDE SEQUENCE [LARGE SCALE GENOMIC DNA]</scope>
</reference>
<organism evidence="2 3">
    <name type="scientific">Sporothrix bragantina</name>
    <dbReference type="NCBI Taxonomy" id="671064"/>
    <lineage>
        <taxon>Eukaryota</taxon>
        <taxon>Fungi</taxon>
        <taxon>Dikarya</taxon>
        <taxon>Ascomycota</taxon>
        <taxon>Pezizomycotina</taxon>
        <taxon>Sordariomycetes</taxon>
        <taxon>Sordariomycetidae</taxon>
        <taxon>Ophiostomatales</taxon>
        <taxon>Ophiostomataceae</taxon>
        <taxon>Sporothrix</taxon>
    </lineage>
</organism>
<dbReference type="InterPro" id="IPR013226">
    <property type="entry name" value="Pal1"/>
</dbReference>
<name>A0ABP0CSJ5_9PEZI</name>
<dbReference type="Proteomes" id="UP001642406">
    <property type="component" value="Unassembled WGS sequence"/>
</dbReference>
<dbReference type="PANTHER" id="PTHR28307">
    <property type="entry name" value="PROTEIN PAL1"/>
    <property type="match status" value="1"/>
</dbReference>
<feature type="compositionally biased region" description="Basic residues" evidence="1">
    <location>
        <begin position="276"/>
        <end position="285"/>
    </location>
</feature>
<evidence type="ECO:0000313" key="2">
    <source>
        <dbReference type="EMBL" id="CAK7234149.1"/>
    </source>
</evidence>
<feature type="region of interest" description="Disordered" evidence="1">
    <location>
        <begin position="1"/>
        <end position="47"/>
    </location>
</feature>
<keyword evidence="3" id="KW-1185">Reference proteome</keyword>
<gene>
    <name evidence="2" type="ORF">SBRCBS47491_008851</name>
</gene>
<protein>
    <recommendedName>
        <fullName evidence="4">Pal1 cell morphology protein</fullName>
    </recommendedName>
</protein>
<evidence type="ECO:0000256" key="1">
    <source>
        <dbReference type="SAM" id="MobiDB-lite"/>
    </source>
</evidence>
<feature type="compositionally biased region" description="Polar residues" evidence="1">
    <location>
        <begin position="204"/>
        <end position="219"/>
    </location>
</feature>
<evidence type="ECO:0000313" key="3">
    <source>
        <dbReference type="Proteomes" id="UP001642406"/>
    </source>
</evidence>
<comment type="caution">
    <text evidence="2">The sequence shown here is derived from an EMBL/GenBank/DDBJ whole genome shotgun (WGS) entry which is preliminary data.</text>
</comment>
<dbReference type="EMBL" id="CAWUHC010000124">
    <property type="protein sequence ID" value="CAK7234149.1"/>
    <property type="molecule type" value="Genomic_DNA"/>
</dbReference>
<sequence>MSYQSPMHETSMPKPATEERVRRSASASTRKHRSSRSNRPYTDTIDSLDRVGGVVYHHEGPYDATLAAVNKNKKKSPLEAVKDSNLEALKATPPEYIKDSLVKHVPLQGTSNVPSGMPDRNGNVLYYEEGADLMREADAPGGAYRRYDFVKYLPEDLKGKGEPSYSIEKAIKDQESKGKMRKHSSSFSHSNGSPMAYEMGPTGASRNQAAPLLSNNSKGAANVSVRRRSMSHSIASGAANDHLDGLDSSHLSPLGEEGGLARSSSVSNRFADGIKRRFGSLRRKS</sequence>
<accession>A0ABP0CSJ5</accession>
<feature type="region of interest" description="Disordered" evidence="1">
    <location>
        <begin position="173"/>
        <end position="285"/>
    </location>
</feature>
<evidence type="ECO:0008006" key="4">
    <source>
        <dbReference type="Google" id="ProtNLM"/>
    </source>
</evidence>
<proteinExistence type="predicted"/>
<dbReference type="Pfam" id="PF08316">
    <property type="entry name" value="Pal1"/>
    <property type="match status" value="1"/>
</dbReference>